<keyword evidence="2" id="KW-1185">Reference proteome</keyword>
<organism evidence="1 2">
    <name type="scientific">Phtheirospermum japonicum</name>
    <dbReference type="NCBI Taxonomy" id="374723"/>
    <lineage>
        <taxon>Eukaryota</taxon>
        <taxon>Viridiplantae</taxon>
        <taxon>Streptophyta</taxon>
        <taxon>Embryophyta</taxon>
        <taxon>Tracheophyta</taxon>
        <taxon>Spermatophyta</taxon>
        <taxon>Magnoliopsida</taxon>
        <taxon>eudicotyledons</taxon>
        <taxon>Gunneridae</taxon>
        <taxon>Pentapetalae</taxon>
        <taxon>asterids</taxon>
        <taxon>lamiids</taxon>
        <taxon>Lamiales</taxon>
        <taxon>Orobanchaceae</taxon>
        <taxon>Orobanchaceae incertae sedis</taxon>
        <taxon>Phtheirospermum</taxon>
    </lineage>
</organism>
<dbReference type="AlphaFoldDB" id="A0A830CDY1"/>
<evidence type="ECO:0000313" key="1">
    <source>
        <dbReference type="EMBL" id="GFP94514.1"/>
    </source>
</evidence>
<dbReference type="EMBL" id="BMAC01000354">
    <property type="protein sequence ID" value="GFP94514.1"/>
    <property type="molecule type" value="Genomic_DNA"/>
</dbReference>
<sequence length="53" mass="6047">MVHVSRSRGNRYLCEVLGFRKHCVGICRQHVEAVGAQQNQLKRGVHECLQTDV</sequence>
<comment type="caution">
    <text evidence="1">The sequence shown here is derived from an EMBL/GenBank/DDBJ whole genome shotgun (WGS) entry which is preliminary data.</text>
</comment>
<accession>A0A830CDY1</accession>
<dbReference type="Proteomes" id="UP000653305">
    <property type="component" value="Unassembled WGS sequence"/>
</dbReference>
<proteinExistence type="predicted"/>
<gene>
    <name evidence="1" type="ORF">PHJA_001595800</name>
</gene>
<reference evidence="1" key="1">
    <citation type="submission" date="2020-07" db="EMBL/GenBank/DDBJ databases">
        <title>Ethylene signaling mediates host invasion by parasitic plants.</title>
        <authorList>
            <person name="Yoshida S."/>
        </authorList>
    </citation>
    <scope>NUCLEOTIDE SEQUENCE</scope>
    <source>
        <strain evidence="1">Okayama</strain>
    </source>
</reference>
<protein>
    <submittedName>
        <fullName evidence="1">Protein suppressor of phya-105 1</fullName>
    </submittedName>
</protein>
<evidence type="ECO:0000313" key="2">
    <source>
        <dbReference type="Proteomes" id="UP000653305"/>
    </source>
</evidence>
<name>A0A830CDY1_9LAMI</name>